<dbReference type="Proteomes" id="UP000017908">
    <property type="component" value="Unassembled WGS sequence"/>
</dbReference>
<name>R7MT46_MEGEL</name>
<organism evidence="1">
    <name type="scientific">Megasphaera elsdenii CAG:570</name>
    <dbReference type="NCBI Taxonomy" id="1263087"/>
    <lineage>
        <taxon>Bacteria</taxon>
        <taxon>Bacillati</taxon>
        <taxon>Bacillota</taxon>
        <taxon>Negativicutes</taxon>
        <taxon>Veillonellales</taxon>
        <taxon>Veillonellaceae</taxon>
        <taxon>Megasphaera</taxon>
    </lineage>
</organism>
<proteinExistence type="predicted"/>
<evidence type="ECO:0000313" key="1">
    <source>
        <dbReference type="EMBL" id="CDF04334.1"/>
    </source>
</evidence>
<reference evidence="1" key="1">
    <citation type="submission" date="2012-11" db="EMBL/GenBank/DDBJ databases">
        <title>Dependencies among metagenomic species, viruses, plasmids and units of genetic variation.</title>
        <authorList>
            <person name="Nielsen H.B."/>
            <person name="Almeida M."/>
            <person name="Juncker A.S."/>
            <person name="Rasmussen S."/>
            <person name="Li J."/>
            <person name="Sunagawa S."/>
            <person name="Plichta D."/>
            <person name="Gautier L."/>
            <person name="Le Chatelier E."/>
            <person name="Peletier E."/>
            <person name="Bonde I."/>
            <person name="Nielsen T."/>
            <person name="Manichanh C."/>
            <person name="Arumugam M."/>
            <person name="Batto J."/>
            <person name="Santos M.B.Q.D."/>
            <person name="Blom N."/>
            <person name="Borruel N."/>
            <person name="Burgdorf K.S."/>
            <person name="Boumezbeur F."/>
            <person name="Casellas F."/>
            <person name="Dore J."/>
            <person name="Guarner F."/>
            <person name="Hansen T."/>
            <person name="Hildebrand F."/>
            <person name="Kaas R.S."/>
            <person name="Kennedy S."/>
            <person name="Kristiansen K."/>
            <person name="Kultima J.R."/>
            <person name="Leonard P."/>
            <person name="Levenez F."/>
            <person name="Lund O."/>
            <person name="Moumen B."/>
            <person name="Le Paslier D."/>
            <person name="Pons N."/>
            <person name="Pedersen O."/>
            <person name="Prifti E."/>
            <person name="Qin J."/>
            <person name="Raes J."/>
            <person name="Tap J."/>
            <person name="Tims S."/>
            <person name="Ussery D.W."/>
            <person name="Yamada T."/>
            <person name="MetaHit consortium"/>
            <person name="Renault P."/>
            <person name="Sicheritz-Ponten T."/>
            <person name="Bork P."/>
            <person name="Wang J."/>
            <person name="Brunak S."/>
            <person name="Ehrlich S.D."/>
        </authorList>
    </citation>
    <scope>NUCLEOTIDE SEQUENCE [LARGE SCALE GENOMIC DNA]</scope>
</reference>
<accession>R7MT46</accession>
<comment type="caution">
    <text evidence="1">The sequence shown here is derived from an EMBL/GenBank/DDBJ whole genome shotgun (WGS) entry which is preliminary data.</text>
</comment>
<protein>
    <submittedName>
        <fullName evidence="1">Uncharacterized protein</fullName>
    </submittedName>
</protein>
<gene>
    <name evidence="1" type="ORF">BN715_00695</name>
</gene>
<dbReference type="EMBL" id="CBKE010000059">
    <property type="protein sequence ID" value="CDF04334.1"/>
    <property type="molecule type" value="Genomic_DNA"/>
</dbReference>
<sequence>MVENKYALLLKNMLRYIHIKYGVLAEVLGYDISYISKWVNGIRLPAAKNIDMINQNIAHYIASILIKKQTVDEFSKQFMYEGCNSEDELNAEIYRLLMTAYQQTIRSNIEKKNHKESTQVVIGQFNCQQMLQKILKNIIENSEQKVSICITGEFCSLMENDFWRFLGTIKLPVKPCQIYVSLDLDKMRRQNMIGTLYHCLDELLDYEITLYDRIIDAYDNIIVIENEVAISYVLNEHGNIDMCVFLNDMIQINMLYHKCINFLHNAKEILIPKKTLGMEPFGFRDMFFTSNKYFYFLAHGFEFLLPDSVFQSLMENAKKGIYQPADENWIRRIQSIWKNLMDKAELRFLVPSNSLIQYLETGYIHLNDFSYKLSLDERKQHLQQVLQSMKLNPNIILGILLPATGIYGNNNFINLSFYSNYSTAFFKKNLHRINKNTAPIYLINDARLLNEFQSFFNEKMKSVSYREYTYAQLIVLYKRYKYLLDNLFASKEK</sequence>
<dbReference type="AlphaFoldDB" id="R7MT46"/>
<dbReference type="InterPro" id="IPR001387">
    <property type="entry name" value="Cro/C1-type_HTH"/>
</dbReference>
<dbReference type="CDD" id="cd00093">
    <property type="entry name" value="HTH_XRE"/>
    <property type="match status" value="1"/>
</dbReference>